<accession>A0ABD1D0D9</accession>
<name>A0ABD1D0D9_CULPP</name>
<dbReference type="Gene3D" id="3.30.60.90">
    <property type="match status" value="1"/>
</dbReference>
<proteinExistence type="predicted"/>
<keyword evidence="2" id="KW-0863">Zinc-finger</keyword>
<dbReference type="Pfam" id="PF00569">
    <property type="entry name" value="ZZ"/>
    <property type="match status" value="1"/>
</dbReference>
<feature type="non-terminal residue" evidence="5">
    <location>
        <position position="35"/>
    </location>
</feature>
<evidence type="ECO:0000259" key="4">
    <source>
        <dbReference type="Pfam" id="PF00569"/>
    </source>
</evidence>
<reference evidence="5 6" key="1">
    <citation type="submission" date="2024-05" db="EMBL/GenBank/DDBJ databases">
        <title>Culex pipiens pipiens assembly and annotation.</title>
        <authorList>
            <person name="Alout H."/>
            <person name="Durand T."/>
        </authorList>
    </citation>
    <scope>NUCLEOTIDE SEQUENCE [LARGE SCALE GENOMIC DNA]</scope>
    <source>
        <strain evidence="5">HA-2024</strain>
        <tissue evidence="5">Whole body</tissue>
    </source>
</reference>
<dbReference type="InterPro" id="IPR000433">
    <property type="entry name" value="Znf_ZZ"/>
</dbReference>
<dbReference type="InterPro" id="IPR043145">
    <property type="entry name" value="Znf_ZZ_sf"/>
</dbReference>
<organism evidence="5 6">
    <name type="scientific">Culex pipiens pipiens</name>
    <name type="common">Northern house mosquito</name>
    <dbReference type="NCBI Taxonomy" id="38569"/>
    <lineage>
        <taxon>Eukaryota</taxon>
        <taxon>Metazoa</taxon>
        <taxon>Ecdysozoa</taxon>
        <taxon>Arthropoda</taxon>
        <taxon>Hexapoda</taxon>
        <taxon>Insecta</taxon>
        <taxon>Pterygota</taxon>
        <taxon>Neoptera</taxon>
        <taxon>Endopterygota</taxon>
        <taxon>Diptera</taxon>
        <taxon>Nematocera</taxon>
        <taxon>Culicoidea</taxon>
        <taxon>Culicidae</taxon>
        <taxon>Culicinae</taxon>
        <taxon>Culicini</taxon>
        <taxon>Culex</taxon>
        <taxon>Culex</taxon>
    </lineage>
</organism>
<dbReference type="SUPFAM" id="SSF57850">
    <property type="entry name" value="RING/U-box"/>
    <property type="match status" value="1"/>
</dbReference>
<dbReference type="Proteomes" id="UP001562425">
    <property type="component" value="Unassembled WGS sequence"/>
</dbReference>
<keyword evidence="3" id="KW-0862">Zinc</keyword>
<dbReference type="GO" id="GO:0008270">
    <property type="term" value="F:zinc ion binding"/>
    <property type="evidence" value="ECO:0007669"/>
    <property type="project" value="UniProtKB-KW"/>
</dbReference>
<keyword evidence="1" id="KW-0479">Metal-binding</keyword>
<gene>
    <name evidence="5" type="ORF">pipiens_012959</name>
</gene>
<evidence type="ECO:0000313" key="6">
    <source>
        <dbReference type="Proteomes" id="UP001562425"/>
    </source>
</evidence>
<dbReference type="EMBL" id="JBEHCU010008301">
    <property type="protein sequence ID" value="KAL1385338.1"/>
    <property type="molecule type" value="Genomic_DNA"/>
</dbReference>
<protein>
    <recommendedName>
        <fullName evidence="4">ZZ-type domain-containing protein</fullName>
    </recommendedName>
</protein>
<keyword evidence="6" id="KW-1185">Reference proteome</keyword>
<evidence type="ECO:0000256" key="1">
    <source>
        <dbReference type="ARBA" id="ARBA00022723"/>
    </source>
</evidence>
<evidence type="ECO:0000313" key="5">
    <source>
        <dbReference type="EMBL" id="KAL1385338.1"/>
    </source>
</evidence>
<evidence type="ECO:0000256" key="2">
    <source>
        <dbReference type="ARBA" id="ARBA00022771"/>
    </source>
</evidence>
<dbReference type="AlphaFoldDB" id="A0ABD1D0D9"/>
<comment type="caution">
    <text evidence="5">The sequence shown here is derived from an EMBL/GenBank/DDBJ whole genome shotgun (WGS) entry which is preliminary data.</text>
</comment>
<sequence>MAELFAKYTCTNCQEDIPGIRVHCVVCADFELCLA</sequence>
<evidence type="ECO:0000256" key="3">
    <source>
        <dbReference type="ARBA" id="ARBA00022833"/>
    </source>
</evidence>
<feature type="domain" description="ZZ-type" evidence="4">
    <location>
        <begin position="7"/>
        <end position="33"/>
    </location>
</feature>